<feature type="compositionally biased region" description="Polar residues" evidence="15">
    <location>
        <begin position="1297"/>
        <end position="1309"/>
    </location>
</feature>
<keyword evidence="3" id="KW-0813">Transport</keyword>
<evidence type="ECO:0000313" key="18">
    <source>
        <dbReference type="EMBL" id="RAR08917.1"/>
    </source>
</evidence>
<evidence type="ECO:0000256" key="5">
    <source>
        <dbReference type="ARBA" id="ARBA00022741"/>
    </source>
</evidence>
<dbReference type="PRINTS" id="PR00328">
    <property type="entry name" value="SAR1GTPBP"/>
</dbReference>
<feature type="compositionally biased region" description="Polar residues" evidence="15">
    <location>
        <begin position="1336"/>
        <end position="1375"/>
    </location>
</feature>
<dbReference type="GO" id="GO:0015031">
    <property type="term" value="P:protein transport"/>
    <property type="evidence" value="ECO:0007669"/>
    <property type="project" value="UniProtKB-KW"/>
</dbReference>
<feature type="binding site" evidence="13">
    <location>
        <begin position="119"/>
        <end position="122"/>
    </location>
    <ligand>
        <name>GTP</name>
        <dbReference type="ChEBI" id="CHEBI:37565"/>
    </ligand>
</feature>
<gene>
    <name evidence="18" type="ORF">DDE83_005754</name>
</gene>
<dbReference type="SUPFAM" id="SSF52540">
    <property type="entry name" value="P-loop containing nucleoside triphosphate hydrolases"/>
    <property type="match status" value="1"/>
</dbReference>
<feature type="region of interest" description="Disordered" evidence="15">
    <location>
        <begin position="868"/>
        <end position="1485"/>
    </location>
</feature>
<dbReference type="InterPro" id="IPR027417">
    <property type="entry name" value="P-loop_NTPase"/>
</dbReference>
<comment type="caution">
    <text evidence="18">The sequence shown here is derived from an EMBL/GenBank/DDBJ whole genome shotgun (WGS) entry which is preliminary data.</text>
</comment>
<feature type="binding site" evidence="13">
    <location>
        <position position="63"/>
    </location>
    <ligand>
        <name>GTP</name>
        <dbReference type="ChEBI" id="CHEBI:37565"/>
    </ligand>
</feature>
<dbReference type="InterPro" id="IPR057226">
    <property type="entry name" value="DUF7904"/>
</dbReference>
<feature type="compositionally biased region" description="Polar residues" evidence="15">
    <location>
        <begin position="420"/>
        <end position="435"/>
    </location>
</feature>
<feature type="compositionally biased region" description="Basic and acidic residues" evidence="15">
    <location>
        <begin position="193"/>
        <end position="204"/>
    </location>
</feature>
<dbReference type="InterPro" id="IPR029006">
    <property type="entry name" value="ADF-H/Gelsolin-like_dom_sf"/>
</dbReference>
<feature type="binding site" evidence="13">
    <location>
        <begin position="21"/>
        <end position="28"/>
    </location>
    <ligand>
        <name>GTP</name>
        <dbReference type="ChEBI" id="CHEBI:37565"/>
    </ligand>
</feature>
<feature type="compositionally biased region" description="Polar residues" evidence="15">
    <location>
        <begin position="368"/>
        <end position="378"/>
    </location>
</feature>
<keyword evidence="4" id="KW-0519">Myristate</keyword>
<comment type="subcellular location">
    <subcellularLocation>
        <location evidence="1">Golgi apparatus</location>
    </subcellularLocation>
</comment>
<evidence type="ECO:0000256" key="9">
    <source>
        <dbReference type="ARBA" id="ARBA00023134"/>
    </source>
</evidence>
<feature type="compositionally biased region" description="Basic and acidic residues" evidence="15">
    <location>
        <begin position="697"/>
        <end position="717"/>
    </location>
</feature>
<dbReference type="EMBL" id="QGDH01000081">
    <property type="protein sequence ID" value="RAR08917.1"/>
    <property type="molecule type" value="Genomic_DNA"/>
</dbReference>
<evidence type="ECO:0000256" key="4">
    <source>
        <dbReference type="ARBA" id="ARBA00022707"/>
    </source>
</evidence>
<dbReference type="InterPro" id="IPR025118">
    <property type="entry name" value="DUF4045"/>
</dbReference>
<feature type="compositionally biased region" description="Basic and acidic residues" evidence="15">
    <location>
        <begin position="882"/>
        <end position="914"/>
    </location>
</feature>
<dbReference type="InterPro" id="IPR044612">
    <property type="entry name" value="ARL2/3"/>
</dbReference>
<feature type="compositionally biased region" description="Basic and acidic residues" evidence="15">
    <location>
        <begin position="1227"/>
        <end position="1238"/>
    </location>
</feature>
<feature type="compositionally biased region" description="Low complexity" evidence="15">
    <location>
        <begin position="252"/>
        <end position="263"/>
    </location>
</feature>
<evidence type="ECO:0000256" key="15">
    <source>
        <dbReference type="SAM" id="MobiDB-lite"/>
    </source>
</evidence>
<feature type="domain" description="DUF4045" evidence="16">
    <location>
        <begin position="158"/>
        <end position="896"/>
    </location>
</feature>
<feature type="binding site" evidence="14">
    <location>
        <position position="45"/>
    </location>
    <ligand>
        <name>Mg(2+)</name>
        <dbReference type="ChEBI" id="CHEBI:18420"/>
    </ligand>
</feature>
<feature type="compositionally biased region" description="Polar residues" evidence="15">
    <location>
        <begin position="285"/>
        <end position="297"/>
    </location>
</feature>
<accession>A0A364N0Y1</accession>
<dbReference type="Gene3D" id="3.40.20.10">
    <property type="entry name" value="Severin"/>
    <property type="match status" value="3"/>
</dbReference>
<keyword evidence="6" id="KW-0931">ER-Golgi transport</keyword>
<dbReference type="STRING" id="183478.A0A364N0Y1"/>
<keyword evidence="9 13" id="KW-0342">GTP-binding</keyword>
<evidence type="ECO:0000313" key="19">
    <source>
        <dbReference type="Proteomes" id="UP000249619"/>
    </source>
</evidence>
<evidence type="ECO:0000256" key="10">
    <source>
        <dbReference type="ARBA" id="ARBA00023288"/>
    </source>
</evidence>
<keyword evidence="19" id="KW-1185">Reference proteome</keyword>
<dbReference type="Gene3D" id="3.40.50.300">
    <property type="entry name" value="P-loop containing nucleotide triphosphate hydrolases"/>
    <property type="match status" value="1"/>
</dbReference>
<feature type="compositionally biased region" description="Polar residues" evidence="15">
    <location>
        <begin position="516"/>
        <end position="537"/>
    </location>
</feature>
<dbReference type="SUPFAM" id="SSF55753">
    <property type="entry name" value="Actin depolymerizing proteins"/>
    <property type="match status" value="3"/>
</dbReference>
<evidence type="ECO:0000256" key="13">
    <source>
        <dbReference type="PIRSR" id="PIRSR606689-1"/>
    </source>
</evidence>
<comment type="similarity">
    <text evidence="2">Belongs to the small GTPase superfamily. Arf family.</text>
</comment>
<dbReference type="SMART" id="SM00178">
    <property type="entry name" value="SAR"/>
    <property type="match status" value="1"/>
</dbReference>
<keyword evidence="10" id="KW-0449">Lipoprotein</keyword>
<sequence length="1936" mass="208959">MLSILRKARLKDKEMRILMLGLDNAGKTTIVKKIMDEDVNSVSPTLGFIIKTIEYDGIGDVGGQKTLRTYWKNYFEKTDTLIWVVDATDRERMDDCRQELAGLLLEERLSGASLLVFKNKSDVPGSMTEDEIRERALACVGQPFSSPTTMSSEDKEVDPSEFVQRIRRLGDQRDQEDAERVKKLEEELIQGRSERLARRAERARSISPDKPYTPQSPRSAAGTPKAVQEKAATTPAPTMSPPSQDAGREDSLQQLSSSPALAAVMQEDAEPKKAATSAAALGRSGTLSWKQRPQSGSIRRPLSMAARSPERPSSSNTAEASSSPEANPSRASIAASLGAKDPAFFRQTPDGGRASAAFRKNQDDTADETGSMSGSVSGRRQLPGMSRESTVEPDAGSPPAESVRSSSPGSRAGSVRDSAMMSNRFSTSTTISGGDSESAAKGRTPLPVLESQKFAPPSDHGSSVDGGDSERAARGLAMSPTQGRISPERERSASPTKGMGGFVQSAMLKRSDSVSKRWSTQTPPTLSRQNSTLSNRGSVYGSLSAIDRPVLARDNSIEPSRPASSYSNATITGAEKDTTKDEFAKPALARHSRAKSVASTFSDKDAALQDETSPPSPSKRWSPTKSSWLESALSKPPESPKLKQAAPAQPAWMAEINRIKQQRSSVDLGRGSPFGESSGSGRTSPIKDIQLKPVGLRRPESPKKDEPESPKRMETLKEQSPSPAHVLAPKPLFTKKEEPKPSEETPPAAEEPEAANDASEQVAEDVPAPTPTKPATPPPATEEQQAVEESKPVASRFRQDTGRGLPAPKPKTPPKKDFRAGLKSRQPAADNSKKDEVNEFQNVFGRLRKAETKNYVAPDVLKDNITRGKGALNITGGPKPSVRKDEFRESLIKRRSTILDKAQEEGSALKRSDSISKPSPPTPEAIAKKKGLHRADSEPKVASPQKEQDPIPEALARKKSLGAVRPIPHDKPVQPAPLFARKEPALPGKLAGRFNPALAGMLARGPPPLSTDKSTSSAEVDVSPTRPAQEEKAGPAPELQHMTKGRARGPKRRAPAASKNATTESEQAQEKVHTAASVSLVNFEPVLSSSEPPKTNGKSEERPVVRTPVRQSSNEKPATPAKSARISSGNFGKASTPEPPKKPESLELNGRISESQATPEPPKKPESLELNRRISGSQAAPEPPKKPESLELNRRVSGSQATPEPPKKPESLELNRRISGPQAAPEPPKKPDSLELNRRISASQITPKPSPRPESIGSPKISSPEIPKKPTSAEFERRVSGSHNTPQKSPLPAQVETPKSVSASPSPHSRFSRPLPTLPSKPATESPRSTPLREISTPNGEVSRATDNASPEKTTFSSVKSASSLWGRPSATSSPAPARVRSPIKLPTQADEQAAMKDAGLIRSPEAESKALPNPPQSASSSPVEAKPLPPKPKPAGLGFSLGSLGGFVASRSRESSPQLPKNAPISPPGSASRPFSEPSIASPTLKKNDGMFADFFDEAPVTEGQLPENIDTMQILKSPPLDLGPSGKIRTLRKQIQEVASDGKLSPVPMQEEHILFQDSMYLCTHVYGDSKGGKNTDVYLWAGNSVPEPTLEDVQVFAKNHARQSQGRLLIIRQGQETPNFFEALGGIVITRRGSKPAPKEFMLCGRRHIGHLAFDEVDFSLKSLCSAFPYLISTSTGKVYLWKGRGCSAEEVSGARLMGMDLAPTGDYNEIDEGAEPQAFLNNTFPPSLVASKGPAIPRSADHWRYKATSDKYRVRLYKVEQTTGQPAGWGQALQVSSSFFAPLLRKPSWNAAEQRPQTPLTPKSPQGVVKTEIKEIMPFSQRDLEPENIYVLDAFFEMYIIIGPLSRTQAPAFSTALMFAQAYGMLAVSEEDRPFMPVTTVILEGVPRDMKVLFRHWDDKLIPAAGLMSGKLGRGKSLRIVGLEKAIEATRR</sequence>
<feature type="compositionally biased region" description="Low complexity" evidence="15">
    <location>
        <begin position="1253"/>
        <end position="1272"/>
    </location>
</feature>
<feature type="compositionally biased region" description="Basic and acidic residues" evidence="15">
    <location>
        <begin position="1205"/>
        <end position="1216"/>
    </location>
</feature>
<dbReference type="PROSITE" id="PS51417">
    <property type="entry name" value="ARF"/>
    <property type="match status" value="1"/>
</dbReference>
<dbReference type="Proteomes" id="UP000249619">
    <property type="component" value="Unassembled WGS sequence"/>
</dbReference>
<keyword evidence="14" id="KW-0479">Metal-binding</keyword>
<evidence type="ECO:0000256" key="2">
    <source>
        <dbReference type="ARBA" id="ARBA00010290"/>
    </source>
</evidence>
<feature type="compositionally biased region" description="Pro residues" evidence="15">
    <location>
        <begin position="768"/>
        <end position="780"/>
    </location>
</feature>
<dbReference type="Pfam" id="PF00025">
    <property type="entry name" value="Arf"/>
    <property type="match status" value="1"/>
</dbReference>
<dbReference type="InterPro" id="IPR005225">
    <property type="entry name" value="Small_GTP-bd"/>
</dbReference>
<evidence type="ECO:0000256" key="11">
    <source>
        <dbReference type="ARBA" id="ARBA00053326"/>
    </source>
</evidence>
<feature type="compositionally biased region" description="Basic and acidic residues" evidence="15">
    <location>
        <begin position="574"/>
        <end position="584"/>
    </location>
</feature>
<keyword evidence="14" id="KW-0460">Magnesium</keyword>
<evidence type="ECO:0000259" key="17">
    <source>
        <dbReference type="Pfam" id="PF25480"/>
    </source>
</evidence>
<evidence type="ECO:0000256" key="6">
    <source>
        <dbReference type="ARBA" id="ARBA00022892"/>
    </source>
</evidence>
<feature type="compositionally biased region" description="Polar residues" evidence="15">
    <location>
        <begin position="619"/>
        <end position="629"/>
    </location>
</feature>
<feature type="region of interest" description="Disordered" evidence="15">
    <location>
        <begin position="142"/>
        <end position="179"/>
    </location>
</feature>
<dbReference type="FunFam" id="3.40.50.300:FF:003500">
    <property type="entry name" value="ADP-ribosylation factor 1"/>
    <property type="match status" value="1"/>
</dbReference>
<feature type="compositionally biased region" description="Low complexity" evidence="15">
    <location>
        <begin position="311"/>
        <end position="332"/>
    </location>
</feature>
<comment type="function">
    <text evidence="11">GTP-binding protein involved in protein trafficking; may modulate vesicle budding and uncoating within the Golgi apparatus.</text>
</comment>
<dbReference type="GO" id="GO:0046872">
    <property type="term" value="F:metal ion binding"/>
    <property type="evidence" value="ECO:0007669"/>
    <property type="project" value="UniProtKB-KW"/>
</dbReference>
<reference evidence="19" key="1">
    <citation type="submission" date="2018-05" db="EMBL/GenBank/DDBJ databases">
        <title>Draft genome sequence of Stemphylium lycopersici strain CIDEFI 213.</title>
        <authorList>
            <person name="Medina R."/>
            <person name="Franco M.E.E."/>
            <person name="Lucentini C.G."/>
            <person name="Saparrat M.C.N."/>
            <person name="Balatti P.A."/>
        </authorList>
    </citation>
    <scope>NUCLEOTIDE SEQUENCE [LARGE SCALE GENOMIC DNA]</scope>
    <source>
        <strain evidence="19">CIDEFI 213</strain>
    </source>
</reference>
<feature type="domain" description="DUF7904" evidence="17">
    <location>
        <begin position="1536"/>
        <end position="1635"/>
    </location>
</feature>
<evidence type="ECO:0000256" key="7">
    <source>
        <dbReference type="ARBA" id="ARBA00022927"/>
    </source>
</evidence>
<dbReference type="GO" id="GO:0003924">
    <property type="term" value="F:GTPase activity"/>
    <property type="evidence" value="ECO:0007669"/>
    <property type="project" value="InterPro"/>
</dbReference>
<feature type="binding site" evidence="14">
    <location>
        <position position="28"/>
    </location>
    <ligand>
        <name>Mg(2+)</name>
        <dbReference type="ChEBI" id="CHEBI:18420"/>
    </ligand>
</feature>
<feature type="compositionally biased region" description="Low complexity" evidence="15">
    <location>
        <begin position="231"/>
        <end position="243"/>
    </location>
</feature>
<organism evidence="18 19">
    <name type="scientific">Stemphylium lycopersici</name>
    <name type="common">Tomato gray leaf spot disease fungus</name>
    <name type="synonym">Thyrospora lycopersici</name>
    <dbReference type="NCBI Taxonomy" id="183478"/>
    <lineage>
        <taxon>Eukaryota</taxon>
        <taxon>Fungi</taxon>
        <taxon>Dikarya</taxon>
        <taxon>Ascomycota</taxon>
        <taxon>Pezizomycotina</taxon>
        <taxon>Dothideomycetes</taxon>
        <taxon>Pleosporomycetidae</taxon>
        <taxon>Pleosporales</taxon>
        <taxon>Pleosporineae</taxon>
        <taxon>Pleosporaceae</taxon>
        <taxon>Stemphylium</taxon>
    </lineage>
</organism>
<name>A0A364N0Y1_STELY</name>
<feature type="compositionally biased region" description="Basic and acidic residues" evidence="15">
    <location>
        <begin position="1161"/>
        <end position="1172"/>
    </location>
</feature>
<dbReference type="GO" id="GO:0016192">
    <property type="term" value="P:vesicle-mediated transport"/>
    <property type="evidence" value="ECO:0007669"/>
    <property type="project" value="UniProtKB-KW"/>
</dbReference>
<proteinExistence type="inferred from homology"/>
<dbReference type="InterPro" id="IPR006689">
    <property type="entry name" value="Small_GTPase_ARF/SAR"/>
</dbReference>
<feature type="compositionally biased region" description="Basic and acidic residues" evidence="15">
    <location>
        <begin position="168"/>
        <end position="179"/>
    </location>
</feature>
<feature type="region of interest" description="Disordered" evidence="15">
    <location>
        <begin position="193"/>
        <end position="837"/>
    </location>
</feature>
<dbReference type="Pfam" id="PF25480">
    <property type="entry name" value="DUF7904"/>
    <property type="match status" value="1"/>
</dbReference>
<feature type="compositionally biased region" description="Basic and acidic residues" evidence="15">
    <location>
        <begin position="734"/>
        <end position="743"/>
    </location>
</feature>
<dbReference type="GO" id="GO:0005525">
    <property type="term" value="F:GTP binding"/>
    <property type="evidence" value="ECO:0007669"/>
    <property type="project" value="UniProtKB-KW"/>
</dbReference>
<dbReference type="SMART" id="SM00177">
    <property type="entry name" value="ARF"/>
    <property type="match status" value="1"/>
</dbReference>
<evidence type="ECO:0000256" key="8">
    <source>
        <dbReference type="ARBA" id="ARBA00023034"/>
    </source>
</evidence>
<dbReference type="Pfam" id="PF13254">
    <property type="entry name" value="DUF4045"/>
    <property type="match status" value="1"/>
</dbReference>
<dbReference type="NCBIfam" id="TIGR00231">
    <property type="entry name" value="small_GTP"/>
    <property type="match status" value="1"/>
</dbReference>
<dbReference type="PANTHER" id="PTHR45697">
    <property type="entry name" value="ADP-RIBOSYLATION FACTOR-LIKE PROTEIN 2-RELATED"/>
    <property type="match status" value="1"/>
</dbReference>
<feature type="compositionally biased region" description="Basic and acidic residues" evidence="15">
    <location>
        <begin position="1183"/>
        <end position="1194"/>
    </location>
</feature>
<evidence type="ECO:0000256" key="14">
    <source>
        <dbReference type="PIRSR" id="PIRSR606689-2"/>
    </source>
</evidence>
<evidence type="ECO:0000256" key="12">
    <source>
        <dbReference type="ARBA" id="ARBA00070396"/>
    </source>
</evidence>
<feature type="compositionally biased region" description="Polar residues" evidence="15">
    <location>
        <begin position="562"/>
        <end position="571"/>
    </location>
</feature>
<evidence type="ECO:0000256" key="1">
    <source>
        <dbReference type="ARBA" id="ARBA00004555"/>
    </source>
</evidence>
<keyword evidence="5 13" id="KW-0547">Nucleotide-binding</keyword>
<keyword evidence="7" id="KW-0653">Protein transport</keyword>
<evidence type="ECO:0000256" key="3">
    <source>
        <dbReference type="ARBA" id="ARBA00022448"/>
    </source>
</evidence>
<protein>
    <recommendedName>
        <fullName evidence="12">ADP-ribosylation factor</fullName>
    </recommendedName>
</protein>
<evidence type="ECO:0000259" key="16">
    <source>
        <dbReference type="Pfam" id="PF13254"/>
    </source>
</evidence>
<dbReference type="GO" id="GO:0005794">
    <property type="term" value="C:Golgi apparatus"/>
    <property type="evidence" value="ECO:0007669"/>
    <property type="project" value="UniProtKB-SubCell"/>
</dbReference>
<keyword evidence="8" id="KW-0333">Golgi apparatus</keyword>
<feature type="compositionally biased region" description="Basic residues" evidence="15">
    <location>
        <begin position="1043"/>
        <end position="1054"/>
    </location>
</feature>